<dbReference type="Gene3D" id="2.60.120.1110">
    <property type="match status" value="1"/>
</dbReference>
<proteinExistence type="predicted"/>
<accession>A0A0G4QAX3</accession>
<dbReference type="Proteomes" id="UP000183920">
    <property type="component" value="Unassembled WGS sequence"/>
</dbReference>
<gene>
    <name evidence="1" type="ORF">BN1804_02310</name>
</gene>
<dbReference type="RefSeq" id="WP_060555916.1">
    <property type="nucleotide sequence ID" value="NZ_CVRY01000004.1"/>
</dbReference>
<evidence type="ECO:0000313" key="1">
    <source>
        <dbReference type="EMBL" id="CRL63057.1"/>
    </source>
</evidence>
<dbReference type="EMBL" id="CVRY01000004">
    <property type="protein sequence ID" value="CRL63057.1"/>
    <property type="molecule type" value="Genomic_DNA"/>
</dbReference>
<dbReference type="InterPro" id="IPR048922">
    <property type="entry name" value="Bbp16"/>
</dbReference>
<name>A0A0G4QAX3_9GAMM</name>
<sequence length="143" mass="15254">MILDKETLFSLDQAVTASAVSKQIIDLTPVHGAFRDIGIGEPLELFAQVTEQAKAAGEATVQIKLETATDDKFSDAKSIFESVAIPIADLNAGKRIVAKVPQGVLKYLRLQYVVAEGPLTAGKFTAGINLTVDAHPIYDAVTQ</sequence>
<organism evidence="1 2">
    <name type="scientific">Proteus penneri</name>
    <dbReference type="NCBI Taxonomy" id="102862"/>
    <lineage>
        <taxon>Bacteria</taxon>
        <taxon>Pseudomonadati</taxon>
        <taxon>Pseudomonadota</taxon>
        <taxon>Gammaproteobacteria</taxon>
        <taxon>Enterobacterales</taxon>
        <taxon>Morganellaceae</taxon>
        <taxon>Proteus</taxon>
    </lineage>
</organism>
<protein>
    <submittedName>
        <fullName evidence="1">Uncharacterized protein</fullName>
    </submittedName>
</protein>
<dbReference type="AlphaFoldDB" id="A0A0G4QAX3"/>
<evidence type="ECO:0000313" key="2">
    <source>
        <dbReference type="Proteomes" id="UP000183920"/>
    </source>
</evidence>
<dbReference type="Pfam" id="PF21190">
    <property type="entry name" value="Bbp16"/>
    <property type="match status" value="1"/>
</dbReference>
<reference evidence="2" key="1">
    <citation type="submission" date="2015-06" db="EMBL/GenBank/DDBJ databases">
        <authorList>
            <person name="Urmite Genomes"/>
        </authorList>
    </citation>
    <scope>NUCLEOTIDE SEQUENCE [LARGE SCALE GENOMIC DNA]</scope>
    <source>
        <strain evidence="2">CSUR P1867</strain>
    </source>
</reference>